<dbReference type="SUPFAM" id="SSF47576">
    <property type="entry name" value="Calponin-homology domain, CH-domain"/>
    <property type="match status" value="2"/>
</dbReference>
<keyword evidence="1" id="KW-0677">Repeat</keyword>
<dbReference type="SUPFAM" id="SSF46966">
    <property type="entry name" value="Spectrin repeat"/>
    <property type="match status" value="2"/>
</dbReference>
<proteinExistence type="predicted"/>
<dbReference type="InterPro" id="IPR036872">
    <property type="entry name" value="CH_dom_sf"/>
</dbReference>
<feature type="region of interest" description="Disordered" evidence="3">
    <location>
        <begin position="594"/>
        <end position="665"/>
    </location>
</feature>
<reference evidence="6" key="1">
    <citation type="submission" date="2022-11" db="UniProtKB">
        <authorList>
            <consortium name="WormBaseParasite"/>
        </authorList>
    </citation>
    <scope>IDENTIFICATION</scope>
</reference>
<dbReference type="FunFam" id="1.10.418.10:FF:000048">
    <property type="entry name" value="Short stop, isoform B"/>
    <property type="match status" value="1"/>
</dbReference>
<evidence type="ECO:0000259" key="4">
    <source>
        <dbReference type="PROSITE" id="PS50021"/>
    </source>
</evidence>
<dbReference type="InterPro" id="IPR001715">
    <property type="entry name" value="CH_dom"/>
</dbReference>
<organism evidence="5 6">
    <name type="scientific">Acrobeloides nanus</name>
    <dbReference type="NCBI Taxonomy" id="290746"/>
    <lineage>
        <taxon>Eukaryota</taxon>
        <taxon>Metazoa</taxon>
        <taxon>Ecdysozoa</taxon>
        <taxon>Nematoda</taxon>
        <taxon>Chromadorea</taxon>
        <taxon>Rhabditida</taxon>
        <taxon>Tylenchina</taxon>
        <taxon>Cephalobomorpha</taxon>
        <taxon>Cephaloboidea</taxon>
        <taxon>Cephalobidae</taxon>
        <taxon>Acrobeloides</taxon>
    </lineage>
</organism>
<feature type="region of interest" description="Disordered" evidence="3">
    <location>
        <begin position="389"/>
        <end position="418"/>
    </location>
</feature>
<dbReference type="CDD" id="cd21189">
    <property type="entry name" value="CH_PLEC-like_rpt2"/>
    <property type="match status" value="1"/>
</dbReference>
<evidence type="ECO:0000256" key="3">
    <source>
        <dbReference type="SAM" id="MobiDB-lite"/>
    </source>
</evidence>
<feature type="compositionally biased region" description="Basic residues" evidence="3">
    <location>
        <begin position="393"/>
        <end position="411"/>
    </location>
</feature>
<dbReference type="Proteomes" id="UP000887540">
    <property type="component" value="Unplaced"/>
</dbReference>
<dbReference type="SMART" id="SM00033">
    <property type="entry name" value="CH"/>
    <property type="match status" value="2"/>
</dbReference>
<feature type="domain" description="Calponin-homology (CH)" evidence="4">
    <location>
        <begin position="743"/>
        <end position="850"/>
    </location>
</feature>
<dbReference type="AlphaFoldDB" id="A0A914C986"/>
<dbReference type="PANTHER" id="PTHR11915">
    <property type="entry name" value="SPECTRIN/FILAMIN RELATED CYTOSKELETAL PROTEIN"/>
    <property type="match status" value="1"/>
</dbReference>
<dbReference type="Gene3D" id="1.10.418.10">
    <property type="entry name" value="Calponin-like domain"/>
    <property type="match status" value="2"/>
</dbReference>
<evidence type="ECO:0000256" key="1">
    <source>
        <dbReference type="ARBA" id="ARBA00022737"/>
    </source>
</evidence>
<dbReference type="PROSITE" id="PS50021">
    <property type="entry name" value="CH"/>
    <property type="match status" value="2"/>
</dbReference>
<evidence type="ECO:0000313" key="6">
    <source>
        <dbReference type="WBParaSite" id="ACRNAN_Path_602.g2246.t2"/>
    </source>
</evidence>
<name>A0A914C986_9BILA</name>
<feature type="region of interest" description="Disordered" evidence="3">
    <location>
        <begin position="679"/>
        <end position="725"/>
    </location>
</feature>
<keyword evidence="2" id="KW-0009">Actin-binding</keyword>
<dbReference type="CDD" id="cd21188">
    <property type="entry name" value="CH_PLEC-like_rpt1"/>
    <property type="match status" value="1"/>
</dbReference>
<dbReference type="Pfam" id="PF00307">
    <property type="entry name" value="CH"/>
    <property type="match status" value="2"/>
</dbReference>
<dbReference type="Gene3D" id="1.20.58.60">
    <property type="match status" value="3"/>
</dbReference>
<evidence type="ECO:0000256" key="2">
    <source>
        <dbReference type="ARBA" id="ARBA00023203"/>
    </source>
</evidence>
<sequence>MDQVEHECLEHYESNLEKYKDERDAIQKKTFTKWVNKHLTKTGRRVEDLFLDLRDGFNLIALLEALSAETLPKENGYTRFHRIQNVQYCLDFLKKKHIKLVNIRPEDIVEGNGKLTLGLIWTIILNFQVSMIKHRQRELQLAALAADTGYANGHSTHAASSASAASSFYRNATNLYYDGCIRVQKSRSPIVVDCIKQSNQHQLVDIKLILIRALDLPHSCVNRINEGRSSSLFLSQNHTNHSTNFIAPAAVEKKRNHCHVYHAWATGFGLSEREPSTQRESCRIDAPLGQICGCSTNQPRLLWAEQGDCGGEETPTYLRRQQTQQTGLAAKFLQCAWRSASFKDDATVTQTAENQATAKKDNENVKRAREILWNGTQLSSLLLLPSRSTHYSNRGRRRRRPPPVSVTKKKRCTEERRRSLPAAAFSSPKLVLPTPPFSSSSPSFASVRLLQLPPLCPATALLTAQQRFNAKPAALLLFTLLLFRVPSSATGFYCPYAVQAEDEPQHENKEEATFSKPPSLHSRLFCNDCPWLFSRSHAQAELATATLLFLLFLTVVIMHKVFKSYSRKAERKYEHNGGAAQGDTYQRVQHENAGAPYVTSPPSSVRNGASAHHQQQQHQQQQHHQQQQYDSYQRSTARDYSGRSAEYADSTYQRGGAGKEIIPTGDHRYHDQSLLAVHGQQGQGFSESSTYETKEHYEKKMVRKKTRGERERARKANGVHASNGSLSRQGFKVSEVLQAGDGLSARDALLQWAKKVTAGYPGVNVTNFTNSWRDGLAFNAILHRYRPNAVDWQRVSDKNVSNRERLRNAFDTADNEFGVAKLLDPEDVDRENPDEKSIITYVSSLYNALPNLDALSKYEQASFDYEHEATEWLAWVDRATRLMHERHIPSTLPELERLLHELQKFKEEDMPPRAEQKLHLIKKYEELRKALYGTEFWRILENLGPEALEKAWTELLLAIDERYEVLVGRAELQGDLSDLKSRLARGIGITNEKLDLILKRIEDLEARIDTASPAEIERGIQGIVDDLNALEAPIQEFFEDVEILKQHNDPDANDFHKQVYGLHQRRTAYLDRMGGFGGRLGQRADFLRQEESERYSSIRINAFRRVEEAIEWVRVRTDKLNNMDFNKDLETLEHLFEQHKLDNHDIQDFQQTVKECIARQ</sequence>
<feature type="compositionally biased region" description="Low complexity" evidence="3">
    <location>
        <begin position="612"/>
        <end position="628"/>
    </location>
</feature>
<feature type="domain" description="Calponin-homology (CH)" evidence="4">
    <location>
        <begin position="25"/>
        <end position="128"/>
    </location>
</feature>
<protein>
    <submittedName>
        <fullName evidence="6">Calponin-homology (CH) domain-containing protein</fullName>
    </submittedName>
</protein>
<accession>A0A914C986</accession>
<keyword evidence="5" id="KW-1185">Reference proteome</keyword>
<dbReference type="PROSITE" id="PS00019">
    <property type="entry name" value="ACTININ_1"/>
    <property type="match status" value="1"/>
</dbReference>
<dbReference type="InterPro" id="IPR001589">
    <property type="entry name" value="Actinin_actin-bd_CS"/>
</dbReference>
<dbReference type="GO" id="GO:0003779">
    <property type="term" value="F:actin binding"/>
    <property type="evidence" value="ECO:0007669"/>
    <property type="project" value="UniProtKB-KW"/>
</dbReference>
<evidence type="ECO:0000313" key="5">
    <source>
        <dbReference type="Proteomes" id="UP000887540"/>
    </source>
</evidence>
<dbReference type="PROSITE" id="PS00020">
    <property type="entry name" value="ACTININ_2"/>
    <property type="match status" value="1"/>
</dbReference>
<dbReference type="WBParaSite" id="ACRNAN_Path_602.g2246.t2">
    <property type="protein sequence ID" value="ACRNAN_Path_602.g2246.t2"/>
    <property type="gene ID" value="ACRNAN_Path_602.g2246"/>
</dbReference>